<gene>
    <name evidence="1" type="ORF">K3G42_027366</name>
</gene>
<name>A0ACB8G3L3_9SAUR</name>
<organism evidence="1 2">
    <name type="scientific">Sphaerodactylus townsendi</name>
    <dbReference type="NCBI Taxonomy" id="933632"/>
    <lineage>
        <taxon>Eukaryota</taxon>
        <taxon>Metazoa</taxon>
        <taxon>Chordata</taxon>
        <taxon>Craniata</taxon>
        <taxon>Vertebrata</taxon>
        <taxon>Euteleostomi</taxon>
        <taxon>Lepidosauria</taxon>
        <taxon>Squamata</taxon>
        <taxon>Bifurcata</taxon>
        <taxon>Gekkota</taxon>
        <taxon>Sphaerodactylidae</taxon>
        <taxon>Sphaerodactylus</taxon>
    </lineage>
</organism>
<keyword evidence="2" id="KW-1185">Reference proteome</keyword>
<reference evidence="1" key="1">
    <citation type="submission" date="2021-08" db="EMBL/GenBank/DDBJ databases">
        <title>The first chromosome-level gecko genome reveals the dynamic sex chromosomes of Neotropical dwarf geckos (Sphaerodactylidae: Sphaerodactylus).</title>
        <authorList>
            <person name="Pinto B.J."/>
            <person name="Keating S.E."/>
            <person name="Gamble T."/>
        </authorList>
    </citation>
    <scope>NUCLEOTIDE SEQUENCE</scope>
    <source>
        <strain evidence="1">TG3544</strain>
    </source>
</reference>
<accession>A0ACB8G3L3</accession>
<dbReference type="EMBL" id="CM037615">
    <property type="protein sequence ID" value="KAH8014206.1"/>
    <property type="molecule type" value="Genomic_DNA"/>
</dbReference>
<sequence length="107" mass="11815">MKLCLQNLTFKKVPLIMHSLLSLHSVWWGPVPLRGCANGCGMTSREDPYSCYFLIDWFPVSIPTTSLCRYDVLNCAVARISGMAVTNVSSPCSIGLLSWSLDLVGLF</sequence>
<proteinExistence type="predicted"/>
<evidence type="ECO:0000313" key="2">
    <source>
        <dbReference type="Proteomes" id="UP000827872"/>
    </source>
</evidence>
<evidence type="ECO:0000313" key="1">
    <source>
        <dbReference type="EMBL" id="KAH8014206.1"/>
    </source>
</evidence>
<dbReference type="Proteomes" id="UP000827872">
    <property type="component" value="Linkage Group LG02"/>
</dbReference>
<protein>
    <submittedName>
        <fullName evidence="1">Uncharacterized protein</fullName>
    </submittedName>
</protein>
<comment type="caution">
    <text evidence="1">The sequence shown here is derived from an EMBL/GenBank/DDBJ whole genome shotgun (WGS) entry which is preliminary data.</text>
</comment>